<accession>A0A1B0D631</accession>
<name>A0A1B0D631_PHLPP</name>
<evidence type="ECO:0000313" key="4">
    <source>
        <dbReference type="EnsemblMetazoa" id="PPAI002940-PA"/>
    </source>
</evidence>
<dbReference type="InterPro" id="IPR050468">
    <property type="entry name" value="Cuticle_Struct_Prot"/>
</dbReference>
<dbReference type="EnsemblMetazoa" id="PPAI002940-RA">
    <property type="protein sequence ID" value="PPAI002940-PA"/>
    <property type="gene ID" value="PPAI002940"/>
</dbReference>
<feature type="compositionally biased region" description="Polar residues" evidence="2">
    <location>
        <begin position="61"/>
        <end position="70"/>
    </location>
</feature>
<evidence type="ECO:0000256" key="2">
    <source>
        <dbReference type="SAM" id="MobiDB-lite"/>
    </source>
</evidence>
<dbReference type="InterPro" id="IPR031311">
    <property type="entry name" value="CHIT_BIND_RR_consensus"/>
</dbReference>
<evidence type="ECO:0000256" key="3">
    <source>
        <dbReference type="SAM" id="SignalP"/>
    </source>
</evidence>
<dbReference type="VEuPathDB" id="VectorBase:PPAPM1_000159"/>
<keyword evidence="3" id="KW-0732">Signal</keyword>
<feature type="signal peptide" evidence="3">
    <location>
        <begin position="1"/>
        <end position="18"/>
    </location>
</feature>
<keyword evidence="5" id="KW-1185">Reference proteome</keyword>
<keyword evidence="1" id="KW-0193">Cuticle</keyword>
<feature type="chain" id="PRO_5043736033" evidence="3">
    <location>
        <begin position="19"/>
        <end position="196"/>
    </location>
</feature>
<dbReference type="PROSITE" id="PS51257">
    <property type="entry name" value="PROKAR_LIPOPROTEIN"/>
    <property type="match status" value="1"/>
</dbReference>
<dbReference type="InterPro" id="IPR000618">
    <property type="entry name" value="Insect_cuticle"/>
</dbReference>
<protein>
    <submittedName>
        <fullName evidence="4">Uncharacterized protein</fullName>
    </submittedName>
</protein>
<evidence type="ECO:0000313" key="5">
    <source>
        <dbReference type="Proteomes" id="UP000092462"/>
    </source>
</evidence>
<dbReference type="PRINTS" id="PR00947">
    <property type="entry name" value="CUTICLE"/>
</dbReference>
<dbReference type="PROSITE" id="PS00233">
    <property type="entry name" value="CHIT_BIND_RR_1"/>
    <property type="match status" value="1"/>
</dbReference>
<dbReference type="PANTHER" id="PTHR10380">
    <property type="entry name" value="CUTICLE PROTEIN"/>
    <property type="match status" value="1"/>
</dbReference>
<dbReference type="Pfam" id="PF00379">
    <property type="entry name" value="Chitin_bind_4"/>
    <property type="match status" value="1"/>
</dbReference>
<sequence>MKHCVQLIFVSILCGCLGQSTPDSPAIDLLPPFEEEVKPRAISVESIATSELPPFPDSPRSRSNTQAALQSTTETPTVTSEENQKSLPKQQTFESISPNNFHNSPALSDGSYKFSYNLETGIHREEEGSLQPGQTSEFSGQNVNGGYSYTAPDGQVISVKYVADEFGYRPVGSHIPAIPEPIARALKYLQSKAQTQ</sequence>
<evidence type="ECO:0000256" key="1">
    <source>
        <dbReference type="ARBA" id="ARBA00022460"/>
    </source>
</evidence>
<feature type="region of interest" description="Disordered" evidence="2">
    <location>
        <begin position="48"/>
        <end position="104"/>
    </location>
</feature>
<dbReference type="Proteomes" id="UP000092462">
    <property type="component" value="Unassembled WGS sequence"/>
</dbReference>
<dbReference type="PANTHER" id="PTHR10380:SF173">
    <property type="entry name" value="CUTICULAR PROTEIN 47EF, ISOFORM C-RELATED"/>
    <property type="match status" value="1"/>
</dbReference>
<dbReference type="PROSITE" id="PS51155">
    <property type="entry name" value="CHIT_BIND_RR_2"/>
    <property type="match status" value="1"/>
</dbReference>
<dbReference type="GO" id="GO:0008010">
    <property type="term" value="F:structural constituent of chitin-based larval cuticle"/>
    <property type="evidence" value="ECO:0007669"/>
    <property type="project" value="TreeGrafter"/>
</dbReference>
<feature type="compositionally biased region" description="Low complexity" evidence="2">
    <location>
        <begin position="71"/>
        <end position="81"/>
    </location>
</feature>
<dbReference type="GO" id="GO:0062129">
    <property type="term" value="C:chitin-based extracellular matrix"/>
    <property type="evidence" value="ECO:0007669"/>
    <property type="project" value="TreeGrafter"/>
</dbReference>
<feature type="compositionally biased region" description="Polar residues" evidence="2">
    <location>
        <begin position="85"/>
        <end position="104"/>
    </location>
</feature>
<dbReference type="EMBL" id="AJVK01025685">
    <property type="status" value="NOT_ANNOTATED_CDS"/>
    <property type="molecule type" value="Genomic_DNA"/>
</dbReference>
<proteinExistence type="predicted"/>
<reference evidence="4" key="1">
    <citation type="submission" date="2022-08" db="UniProtKB">
        <authorList>
            <consortium name="EnsemblMetazoa"/>
        </authorList>
    </citation>
    <scope>IDENTIFICATION</scope>
    <source>
        <strain evidence="4">Israel</strain>
    </source>
</reference>
<organism evidence="4 5">
    <name type="scientific">Phlebotomus papatasi</name>
    <name type="common">Sandfly</name>
    <dbReference type="NCBI Taxonomy" id="29031"/>
    <lineage>
        <taxon>Eukaryota</taxon>
        <taxon>Metazoa</taxon>
        <taxon>Ecdysozoa</taxon>
        <taxon>Arthropoda</taxon>
        <taxon>Hexapoda</taxon>
        <taxon>Insecta</taxon>
        <taxon>Pterygota</taxon>
        <taxon>Neoptera</taxon>
        <taxon>Endopterygota</taxon>
        <taxon>Diptera</taxon>
        <taxon>Nematocera</taxon>
        <taxon>Psychodoidea</taxon>
        <taxon>Psychodidae</taxon>
        <taxon>Phlebotomus</taxon>
        <taxon>Phlebotomus</taxon>
    </lineage>
</organism>
<dbReference type="VEuPathDB" id="VectorBase:PPAI002940"/>
<dbReference type="AlphaFoldDB" id="A0A1B0D631"/>